<dbReference type="InterPro" id="IPR011990">
    <property type="entry name" value="TPR-like_helical_dom_sf"/>
</dbReference>
<dbReference type="PROSITE" id="PS50005">
    <property type="entry name" value="TPR"/>
    <property type="match status" value="1"/>
</dbReference>
<accession>A0A511NL68</accession>
<keyword evidence="5" id="KW-1185">Reference proteome</keyword>
<evidence type="ECO:0000259" key="3">
    <source>
        <dbReference type="PROSITE" id="PS01124"/>
    </source>
</evidence>
<dbReference type="OrthoDB" id="5295174at2"/>
<protein>
    <recommendedName>
        <fullName evidence="3">HTH araC/xylS-type domain-containing protein</fullName>
    </recommendedName>
</protein>
<keyword evidence="2" id="KW-0812">Transmembrane</keyword>
<evidence type="ECO:0000256" key="1">
    <source>
        <dbReference type="PROSITE-ProRule" id="PRU00339"/>
    </source>
</evidence>
<dbReference type="InterPro" id="IPR018060">
    <property type="entry name" value="HTH_AraC"/>
</dbReference>
<reference evidence="4 5" key="1">
    <citation type="submission" date="2019-07" db="EMBL/GenBank/DDBJ databases">
        <title>Whole genome shotgun sequence of Empedobacter brevis NBRC 14943.</title>
        <authorList>
            <person name="Hosoyama A."/>
            <person name="Uohara A."/>
            <person name="Ohji S."/>
            <person name="Ichikawa N."/>
        </authorList>
    </citation>
    <scope>NUCLEOTIDE SEQUENCE [LARGE SCALE GENOMIC DNA]</scope>
    <source>
        <strain evidence="4 5">NBRC 14943</strain>
    </source>
</reference>
<dbReference type="SMART" id="SM00028">
    <property type="entry name" value="TPR"/>
    <property type="match status" value="3"/>
</dbReference>
<keyword evidence="1" id="KW-0802">TPR repeat</keyword>
<evidence type="ECO:0000256" key="2">
    <source>
        <dbReference type="SAM" id="Phobius"/>
    </source>
</evidence>
<dbReference type="GeneID" id="84650765"/>
<dbReference type="Pfam" id="PF12833">
    <property type="entry name" value="HTH_18"/>
    <property type="match status" value="1"/>
</dbReference>
<dbReference type="GO" id="GO:0003700">
    <property type="term" value="F:DNA-binding transcription factor activity"/>
    <property type="evidence" value="ECO:0007669"/>
    <property type="project" value="InterPro"/>
</dbReference>
<dbReference type="AlphaFoldDB" id="A0A511NL68"/>
<gene>
    <name evidence="4" type="ORF">EB1_32760</name>
</gene>
<dbReference type="Gene3D" id="1.25.40.10">
    <property type="entry name" value="Tetratricopeptide repeat domain"/>
    <property type="match status" value="1"/>
</dbReference>
<dbReference type="InterPro" id="IPR019734">
    <property type="entry name" value="TPR_rpt"/>
</dbReference>
<dbReference type="Proteomes" id="UP000321245">
    <property type="component" value="Unassembled WGS sequence"/>
</dbReference>
<dbReference type="SMART" id="SM00342">
    <property type="entry name" value="HTH_ARAC"/>
    <property type="match status" value="1"/>
</dbReference>
<organism evidence="4 5">
    <name type="scientific">Empedobacter brevis NBRC 14943 = ATCC 43319</name>
    <dbReference type="NCBI Taxonomy" id="1218108"/>
    <lineage>
        <taxon>Bacteria</taxon>
        <taxon>Pseudomonadati</taxon>
        <taxon>Bacteroidota</taxon>
        <taxon>Flavobacteriia</taxon>
        <taxon>Flavobacteriales</taxon>
        <taxon>Weeksellaceae</taxon>
        <taxon>Empedobacter</taxon>
    </lineage>
</organism>
<evidence type="ECO:0000313" key="4">
    <source>
        <dbReference type="EMBL" id="GEM53486.1"/>
    </source>
</evidence>
<feature type="domain" description="HTH araC/xylS-type" evidence="3">
    <location>
        <begin position="395"/>
        <end position="499"/>
    </location>
</feature>
<dbReference type="PROSITE" id="PS01124">
    <property type="entry name" value="HTH_ARAC_FAMILY_2"/>
    <property type="match status" value="1"/>
</dbReference>
<comment type="caution">
    <text evidence="4">The sequence shown here is derived from an EMBL/GenBank/DDBJ whole genome shotgun (WGS) entry which is preliminary data.</text>
</comment>
<dbReference type="EMBL" id="BJXC01000032">
    <property type="protein sequence ID" value="GEM53486.1"/>
    <property type="molecule type" value="Genomic_DNA"/>
</dbReference>
<keyword evidence="2" id="KW-1133">Transmembrane helix</keyword>
<feature type="repeat" description="TPR" evidence="1">
    <location>
        <begin position="184"/>
        <end position="217"/>
    </location>
</feature>
<keyword evidence="2" id="KW-0472">Membrane</keyword>
<sequence>MKFFILLFLPLLLTAQNNEEFERIYTKTYLETSQKDFSKAVFIADSLYSISQNDIFKIKSLMLSATLFQQSSEYSKAVAYAIRAKEIAERVANPIQTTKINGFLATQYRILKLYSQSNLYLKTAVSEAEKISNTEVKETFLGMLMQENAYYQIDLKNYGKAIYYIKQSGKYFKKEHPNYNHFIGTNLQLLGDCYYQLNDFDRSLIHYKKALPYVEEHPNNHTKALVYNGIALCHIEKNNATEAEKYMSLAEKNSEKSEYLALQEEFYKTYEKYYKLKNKPKEVVAVKEKIDTITGIINHHRNLFINHEQKKLKSENITLTKEKNTSNYLIGIISILFLLFALIAYLYIKTIRQKIKRLQIDYHQFISNMNIPLKDKLFSHRETDINPETEKKILKRLEHFEKTTLYNKNNMSLASLSIYCQTNTKYLSQVINSHKNKNFTNYINQLRIHYIITELQNNPSYRKYKIAALSEMTGFSSPSKFTEAFKKETNITAVLYIKNLEEKTKLYSSEE</sequence>
<dbReference type="SUPFAM" id="SSF48452">
    <property type="entry name" value="TPR-like"/>
    <property type="match status" value="1"/>
</dbReference>
<feature type="transmembrane region" description="Helical" evidence="2">
    <location>
        <begin position="328"/>
        <end position="348"/>
    </location>
</feature>
<dbReference type="Gene3D" id="1.10.10.60">
    <property type="entry name" value="Homeodomain-like"/>
    <property type="match status" value="2"/>
</dbReference>
<proteinExistence type="predicted"/>
<dbReference type="GO" id="GO:0043565">
    <property type="term" value="F:sequence-specific DNA binding"/>
    <property type="evidence" value="ECO:0007669"/>
    <property type="project" value="InterPro"/>
</dbReference>
<evidence type="ECO:0000313" key="5">
    <source>
        <dbReference type="Proteomes" id="UP000321245"/>
    </source>
</evidence>
<name>A0A511NL68_9FLAO</name>
<dbReference type="RefSeq" id="WP_019976136.1">
    <property type="nucleotide sequence ID" value="NZ_BJXC01000032.1"/>
</dbReference>
<dbReference type="STRING" id="1218108.GCA_000382425_02661"/>